<proteinExistence type="predicted"/>
<evidence type="ECO:0000256" key="2">
    <source>
        <dbReference type="ARBA" id="ARBA00022801"/>
    </source>
</evidence>
<dbReference type="GO" id="GO:0008783">
    <property type="term" value="F:agmatinase activity"/>
    <property type="evidence" value="ECO:0007669"/>
    <property type="project" value="TreeGrafter"/>
</dbReference>
<gene>
    <name evidence="3" type="ORF">UFOPK1413_00140</name>
</gene>
<protein>
    <submittedName>
        <fullName evidence="3">Unannotated protein</fullName>
    </submittedName>
</protein>
<dbReference type="SUPFAM" id="SSF52768">
    <property type="entry name" value="Arginase/deacetylase"/>
    <property type="match status" value="1"/>
</dbReference>
<dbReference type="GO" id="GO:0046872">
    <property type="term" value="F:metal ion binding"/>
    <property type="evidence" value="ECO:0007669"/>
    <property type="project" value="UniProtKB-KW"/>
</dbReference>
<dbReference type="GO" id="GO:0033389">
    <property type="term" value="P:putrescine biosynthetic process from arginine, via agmatine"/>
    <property type="evidence" value="ECO:0007669"/>
    <property type="project" value="TreeGrafter"/>
</dbReference>
<dbReference type="PIRSF" id="PIRSF036979">
    <property type="entry name" value="Arginase"/>
    <property type="match status" value="1"/>
</dbReference>
<dbReference type="PROSITE" id="PS51409">
    <property type="entry name" value="ARGINASE_2"/>
    <property type="match status" value="1"/>
</dbReference>
<dbReference type="PANTHER" id="PTHR11358:SF26">
    <property type="entry name" value="GUANIDINO ACID HYDROLASE, MITOCHONDRIAL"/>
    <property type="match status" value="1"/>
</dbReference>
<reference evidence="3" key="1">
    <citation type="submission" date="2020-05" db="EMBL/GenBank/DDBJ databases">
        <authorList>
            <person name="Chiriac C."/>
            <person name="Salcher M."/>
            <person name="Ghai R."/>
            <person name="Kavagutti S V."/>
        </authorList>
    </citation>
    <scope>NUCLEOTIDE SEQUENCE</scope>
</reference>
<keyword evidence="1" id="KW-0479">Metal-binding</keyword>
<dbReference type="InterPro" id="IPR023696">
    <property type="entry name" value="Ureohydrolase_dom_sf"/>
</dbReference>
<sequence>MALSHDPLWPRAGGWSAPEGDVDFGVIGVPTYSTSITPGSANLTPAAVREVLPRYSEVFQTGDDIHTASRLARHDFGDVIDPDGDEAGAIRVVTEAVSRTRLLVAIGGDNALTVPVAVAAWGDQIATAGLITVDAHLDVRDGVSNGSPVRRLIEDFGVDPARVVQIAIADFANSAEYLRRVRDWGVTVITRDDVARRGVDAIVQEALAIAGADGGPVHVDLDIDACDRSVAPACPASIPGGLSAYEMRQFARGFARDDRVTTIDLAEVDAGADAEDGRTVRLTALCVLEALAGLAER</sequence>
<dbReference type="Pfam" id="PF00491">
    <property type="entry name" value="Arginase"/>
    <property type="match status" value="1"/>
</dbReference>
<evidence type="ECO:0000313" key="3">
    <source>
        <dbReference type="EMBL" id="CAB4531453.1"/>
    </source>
</evidence>
<organism evidence="3">
    <name type="scientific">freshwater metagenome</name>
    <dbReference type="NCBI Taxonomy" id="449393"/>
    <lineage>
        <taxon>unclassified sequences</taxon>
        <taxon>metagenomes</taxon>
        <taxon>ecological metagenomes</taxon>
    </lineage>
</organism>
<dbReference type="EMBL" id="CAEZSG010000011">
    <property type="protein sequence ID" value="CAB4531453.1"/>
    <property type="molecule type" value="Genomic_DNA"/>
</dbReference>
<evidence type="ECO:0000256" key="1">
    <source>
        <dbReference type="ARBA" id="ARBA00022723"/>
    </source>
</evidence>
<dbReference type="InterPro" id="IPR006035">
    <property type="entry name" value="Ureohydrolase"/>
</dbReference>
<accession>A0A6J6AZE0</accession>
<name>A0A6J6AZE0_9ZZZZ</name>
<dbReference type="AlphaFoldDB" id="A0A6J6AZE0"/>
<dbReference type="PANTHER" id="PTHR11358">
    <property type="entry name" value="ARGINASE/AGMATINASE"/>
    <property type="match status" value="1"/>
</dbReference>
<dbReference type="Gene3D" id="3.40.800.10">
    <property type="entry name" value="Ureohydrolase domain"/>
    <property type="match status" value="1"/>
</dbReference>
<keyword evidence="2" id="KW-0378">Hydrolase</keyword>